<accession>A0A0K9PVU7</accession>
<sequence length="441" mass="49816">MCFISPVLSPGKYKYSRRHIDSIDHISSLEMTIDSTYVVDLCTSSPPPYVGSLSTGKKSPIPRLFKNLNDNLFEKNMDVSSSSISSPVLLEGCEMYDYMLIDAIHNLHISSSPTDELLVDPSIDIPLENLDSDLLVDKNDFNELLSCHNSSRNVDLSSSPKKFDSIPILGSLDIQLPSFDLLFEAVDKAIEGGIDISQCPSTPCMNNPLSFLTITNEEEHNVNEIQYCQQMSSPSHSLLSSDEYQTPKDDKIKCTRSVFGVPNVIISSPEFWAAVAESADVIERKSCKTFCTEELSGVVRCIDFSPTTNSTSNSPYVSSMIKRIKDRNAEKLENKKLKVVEEAIKMKDDGKPKKNQTTKQLVMDSKYRSLFFFLIMDDSVFCSGGDVVDIIHHQIYTNLMKWMTMWFRQNFITVFHDEPTLIQFKNYPQETNSKMDASTRR</sequence>
<name>A0A0K9PVU7_ZOSMR</name>
<dbReference type="AlphaFoldDB" id="A0A0K9PVU7"/>
<gene>
    <name evidence="1" type="ORF">ZOSMA_165G00070</name>
</gene>
<comment type="caution">
    <text evidence="1">The sequence shown here is derived from an EMBL/GenBank/DDBJ whole genome shotgun (WGS) entry which is preliminary data.</text>
</comment>
<proteinExistence type="predicted"/>
<dbReference type="EMBL" id="LFYR01000633">
    <property type="protein sequence ID" value="KMZ72382.1"/>
    <property type="molecule type" value="Genomic_DNA"/>
</dbReference>
<dbReference type="Proteomes" id="UP000036987">
    <property type="component" value="Unassembled WGS sequence"/>
</dbReference>
<evidence type="ECO:0000313" key="1">
    <source>
        <dbReference type="EMBL" id="KMZ72382.1"/>
    </source>
</evidence>
<keyword evidence="2" id="KW-1185">Reference proteome</keyword>
<organism evidence="1 2">
    <name type="scientific">Zostera marina</name>
    <name type="common">Eelgrass</name>
    <dbReference type="NCBI Taxonomy" id="29655"/>
    <lineage>
        <taxon>Eukaryota</taxon>
        <taxon>Viridiplantae</taxon>
        <taxon>Streptophyta</taxon>
        <taxon>Embryophyta</taxon>
        <taxon>Tracheophyta</taxon>
        <taxon>Spermatophyta</taxon>
        <taxon>Magnoliopsida</taxon>
        <taxon>Liliopsida</taxon>
        <taxon>Zosteraceae</taxon>
        <taxon>Zostera</taxon>
    </lineage>
</organism>
<evidence type="ECO:0000313" key="2">
    <source>
        <dbReference type="Proteomes" id="UP000036987"/>
    </source>
</evidence>
<reference evidence="2" key="1">
    <citation type="journal article" date="2016" name="Nature">
        <title>The genome of the seagrass Zostera marina reveals angiosperm adaptation to the sea.</title>
        <authorList>
            <person name="Olsen J.L."/>
            <person name="Rouze P."/>
            <person name="Verhelst B."/>
            <person name="Lin Y.-C."/>
            <person name="Bayer T."/>
            <person name="Collen J."/>
            <person name="Dattolo E."/>
            <person name="De Paoli E."/>
            <person name="Dittami S."/>
            <person name="Maumus F."/>
            <person name="Michel G."/>
            <person name="Kersting A."/>
            <person name="Lauritano C."/>
            <person name="Lohaus R."/>
            <person name="Toepel M."/>
            <person name="Tonon T."/>
            <person name="Vanneste K."/>
            <person name="Amirebrahimi M."/>
            <person name="Brakel J."/>
            <person name="Bostroem C."/>
            <person name="Chovatia M."/>
            <person name="Grimwood J."/>
            <person name="Jenkins J.W."/>
            <person name="Jueterbock A."/>
            <person name="Mraz A."/>
            <person name="Stam W.T."/>
            <person name="Tice H."/>
            <person name="Bornberg-Bauer E."/>
            <person name="Green P.J."/>
            <person name="Pearson G.A."/>
            <person name="Procaccini G."/>
            <person name="Duarte C.M."/>
            <person name="Schmutz J."/>
            <person name="Reusch T.B.H."/>
            <person name="Van de Peer Y."/>
        </authorList>
    </citation>
    <scope>NUCLEOTIDE SEQUENCE [LARGE SCALE GENOMIC DNA]</scope>
    <source>
        <strain evidence="2">cv. Finnish</strain>
    </source>
</reference>
<protein>
    <submittedName>
        <fullName evidence="1">Uncharacterized protein</fullName>
    </submittedName>
</protein>